<evidence type="ECO:0000313" key="1">
    <source>
        <dbReference type="EMBL" id="GIJ51977.1"/>
    </source>
</evidence>
<keyword evidence="2" id="KW-1185">Reference proteome</keyword>
<protein>
    <submittedName>
        <fullName evidence="1">Uncharacterized protein</fullName>
    </submittedName>
</protein>
<dbReference type="RefSeq" id="WP_203905377.1">
    <property type="nucleotide sequence ID" value="NZ_BOPF01000060.1"/>
</dbReference>
<evidence type="ECO:0000313" key="2">
    <source>
        <dbReference type="Proteomes" id="UP000619260"/>
    </source>
</evidence>
<proteinExistence type="predicted"/>
<comment type="caution">
    <text evidence="1">The sequence shown here is derived from an EMBL/GenBank/DDBJ whole genome shotgun (WGS) entry which is preliminary data.</text>
</comment>
<accession>A0A8J3YWH7</accession>
<dbReference type="Proteomes" id="UP000619260">
    <property type="component" value="Unassembled WGS sequence"/>
</dbReference>
<organism evidence="1 2">
    <name type="scientific">Virgisporangium aliadipatigenens</name>
    <dbReference type="NCBI Taxonomy" id="741659"/>
    <lineage>
        <taxon>Bacteria</taxon>
        <taxon>Bacillati</taxon>
        <taxon>Actinomycetota</taxon>
        <taxon>Actinomycetes</taxon>
        <taxon>Micromonosporales</taxon>
        <taxon>Micromonosporaceae</taxon>
        <taxon>Virgisporangium</taxon>
    </lineage>
</organism>
<dbReference type="AlphaFoldDB" id="A0A8J3YWH7"/>
<dbReference type="EMBL" id="BOPF01000060">
    <property type="protein sequence ID" value="GIJ51977.1"/>
    <property type="molecule type" value="Genomic_DNA"/>
</dbReference>
<sequence length="59" mass="6609">MTTRTDSTPTPSAVERLAAAMGWDSVPELTPEQKAGFDAEQRRVDEETARFWARRSQVA</sequence>
<name>A0A8J3YWH7_9ACTN</name>
<gene>
    <name evidence="1" type="ORF">Val02_88630</name>
</gene>
<reference evidence="1" key="1">
    <citation type="submission" date="2021-01" db="EMBL/GenBank/DDBJ databases">
        <title>Whole genome shotgun sequence of Virgisporangium aliadipatigenens NBRC 105644.</title>
        <authorList>
            <person name="Komaki H."/>
            <person name="Tamura T."/>
        </authorList>
    </citation>
    <scope>NUCLEOTIDE SEQUENCE</scope>
    <source>
        <strain evidence="1">NBRC 105644</strain>
    </source>
</reference>